<protein>
    <submittedName>
        <fullName evidence="10">Multidrug resistance protein mexA</fullName>
    </submittedName>
</protein>
<gene>
    <name evidence="10" type="ORF">KUC_0150</name>
</gene>
<dbReference type="Pfam" id="PF25967">
    <property type="entry name" value="RND-MFP_C"/>
    <property type="match status" value="1"/>
</dbReference>
<keyword evidence="5" id="KW-0732">Signal</keyword>
<dbReference type="GO" id="GO:0022857">
    <property type="term" value="F:transmembrane transporter activity"/>
    <property type="evidence" value="ECO:0007669"/>
    <property type="project" value="InterPro"/>
</dbReference>
<feature type="compositionally biased region" description="Low complexity" evidence="4">
    <location>
        <begin position="419"/>
        <end position="428"/>
    </location>
</feature>
<evidence type="ECO:0000256" key="4">
    <source>
        <dbReference type="SAM" id="MobiDB-lite"/>
    </source>
</evidence>
<dbReference type="AlphaFoldDB" id="A0A7U9C144"/>
<dbReference type="GO" id="GO:0005886">
    <property type="term" value="C:plasma membrane"/>
    <property type="evidence" value="ECO:0007669"/>
    <property type="project" value="TreeGrafter"/>
</dbReference>
<sequence length="443" mass="47983">MIQVRMCAIGHLKKYMGTQRMMKMIHSHRASLVTLLAALALAACGQEQTEAPQQGAQQESPAHKVEVAEMVRQDIPLNKSYPSLLRSDDEVTLVARVNGFLEERHFEPGQLVEEGDSLYTIEPDLYQATVNQREADLQSARAELSRAQRDAQRFEQLLSQNSVSRQQYDQALADQRVAQASVAQAEAALTSANLDLGYSQVTAPVSGMIGLSQINVGNLVTSGTELATITPLDPLEVRFQLPQRDAFELRRQLSDGGDTSDIRARLSIPGVSGGSDSELEGHLDFLGSRVDSGTSTVQASATFENPDTSILPGQFVRVRIEGLKRFDVIAVPEIAVTQGLMGPQVFVLDEDNKARERTVSLGEVAGPWQLIREGIEPGDRVIVGDPAGLQPGMVIDPQPFSGDAEAVVEEAEQEEAQEQAEAAQQMEEGATDSQPAEGEEGAQ</sequence>
<dbReference type="Gene3D" id="2.40.420.20">
    <property type="match status" value="1"/>
</dbReference>
<dbReference type="Gene3D" id="1.10.287.470">
    <property type="entry name" value="Helix hairpin bin"/>
    <property type="match status" value="1"/>
</dbReference>
<evidence type="ECO:0000259" key="8">
    <source>
        <dbReference type="Pfam" id="PF25944"/>
    </source>
</evidence>
<dbReference type="Pfam" id="PF25917">
    <property type="entry name" value="BSH_RND"/>
    <property type="match status" value="1"/>
</dbReference>
<evidence type="ECO:0000259" key="9">
    <source>
        <dbReference type="Pfam" id="PF25967"/>
    </source>
</evidence>
<dbReference type="SUPFAM" id="SSF111369">
    <property type="entry name" value="HlyD-like secretion proteins"/>
    <property type="match status" value="1"/>
</dbReference>
<feature type="domain" description="Multidrug resistance protein MdtA-like barrel-sandwich hybrid" evidence="7">
    <location>
        <begin position="90"/>
        <end position="230"/>
    </location>
</feature>
<feature type="domain" description="Multidrug resistance protein MdtA-like alpha-helical hairpin" evidence="6">
    <location>
        <begin position="130"/>
        <end position="199"/>
    </location>
</feature>
<reference evidence="10 11" key="1">
    <citation type="submission" date="2011-10" db="EMBL/GenBank/DDBJ databases">
        <authorList>
            <person name="Quillaguamn J."/>
            <person name="Guzmn D."/>
            <person name="Balderrama-Subieta A."/>
            <person name="Cardona-Ortuo C."/>
            <person name="Guevara-Martnez M."/>
            <person name="Callisaya-Quispe N."/>
        </authorList>
    </citation>
    <scope>NUCLEOTIDE SEQUENCE [LARGE SCALE GENOMIC DNA]</scope>
    <source>
        <strain evidence="10 11">LC1</strain>
    </source>
</reference>
<dbReference type="Gene3D" id="2.40.30.170">
    <property type="match status" value="1"/>
</dbReference>
<evidence type="ECO:0000256" key="5">
    <source>
        <dbReference type="SAM" id="SignalP"/>
    </source>
</evidence>
<evidence type="ECO:0000259" key="6">
    <source>
        <dbReference type="Pfam" id="PF25876"/>
    </source>
</evidence>
<dbReference type="InterPro" id="IPR058625">
    <property type="entry name" value="MdtA-like_BSH"/>
</dbReference>
<name>A0A7U9C144_9GAMM</name>
<dbReference type="InterPro" id="IPR006143">
    <property type="entry name" value="RND_pump_MFP"/>
</dbReference>
<accession>A0A7U9C144</accession>
<dbReference type="PANTHER" id="PTHR30158:SF10">
    <property type="entry name" value="CATION EFFLUX PUMP"/>
    <property type="match status" value="1"/>
</dbReference>
<proteinExistence type="inferred from homology"/>
<dbReference type="InterPro" id="IPR058626">
    <property type="entry name" value="MdtA-like_b-barrel"/>
</dbReference>
<feature type="compositionally biased region" description="Acidic residues" evidence="4">
    <location>
        <begin position="406"/>
        <end position="418"/>
    </location>
</feature>
<comment type="similarity">
    <text evidence="2">Belongs to the membrane fusion protein (MFP) (TC 8.A.1) family.</text>
</comment>
<feature type="signal peptide" evidence="5">
    <location>
        <begin position="1"/>
        <end position="42"/>
    </location>
</feature>
<organism evidence="10 11">
    <name type="scientific">Vreelandella boliviensis LC1</name>
    <dbReference type="NCBI Taxonomy" id="1072583"/>
    <lineage>
        <taxon>Bacteria</taxon>
        <taxon>Pseudomonadati</taxon>
        <taxon>Pseudomonadota</taxon>
        <taxon>Gammaproteobacteria</taxon>
        <taxon>Oceanospirillales</taxon>
        <taxon>Halomonadaceae</taxon>
        <taxon>Vreelandella</taxon>
    </lineage>
</organism>
<feature type="region of interest" description="Disordered" evidence="4">
    <location>
        <begin position="396"/>
        <end position="443"/>
    </location>
</feature>
<dbReference type="Gene3D" id="2.40.50.100">
    <property type="match status" value="1"/>
</dbReference>
<evidence type="ECO:0000256" key="1">
    <source>
        <dbReference type="ARBA" id="ARBA00004519"/>
    </source>
</evidence>
<feature type="domain" description="Multidrug resistance protein MdtA-like C-terminal permuted SH3" evidence="9">
    <location>
        <begin position="327"/>
        <end position="384"/>
    </location>
</feature>
<dbReference type="InterPro" id="IPR058627">
    <property type="entry name" value="MdtA-like_C"/>
</dbReference>
<feature type="coiled-coil region" evidence="3">
    <location>
        <begin position="130"/>
        <end position="157"/>
    </location>
</feature>
<evidence type="ECO:0000256" key="2">
    <source>
        <dbReference type="ARBA" id="ARBA00009477"/>
    </source>
</evidence>
<evidence type="ECO:0000313" key="11">
    <source>
        <dbReference type="Proteomes" id="UP000005756"/>
    </source>
</evidence>
<feature type="chain" id="PRO_5030991265" evidence="5">
    <location>
        <begin position="43"/>
        <end position="443"/>
    </location>
</feature>
<evidence type="ECO:0000259" key="7">
    <source>
        <dbReference type="Pfam" id="PF25917"/>
    </source>
</evidence>
<dbReference type="Pfam" id="PF25876">
    <property type="entry name" value="HH_MFP_RND"/>
    <property type="match status" value="1"/>
</dbReference>
<comment type="subcellular location">
    <subcellularLocation>
        <location evidence="1">Cell inner membrane</location>
        <topology evidence="1">Lipid-anchor</topology>
    </subcellularLocation>
</comment>
<dbReference type="NCBIfam" id="TIGR01730">
    <property type="entry name" value="RND_mfp"/>
    <property type="match status" value="1"/>
</dbReference>
<dbReference type="Proteomes" id="UP000005756">
    <property type="component" value="Unassembled WGS sequence"/>
</dbReference>
<keyword evidence="3" id="KW-0175">Coiled coil</keyword>
<dbReference type="PANTHER" id="PTHR30158">
    <property type="entry name" value="ACRA/E-RELATED COMPONENT OF DRUG EFFLUX TRANSPORTER"/>
    <property type="match status" value="1"/>
</dbReference>
<evidence type="ECO:0000256" key="3">
    <source>
        <dbReference type="SAM" id="Coils"/>
    </source>
</evidence>
<feature type="domain" description="Multidrug resistance protein MdtA-like beta-barrel" evidence="8">
    <location>
        <begin position="234"/>
        <end position="321"/>
    </location>
</feature>
<dbReference type="InterPro" id="IPR058624">
    <property type="entry name" value="MdtA-like_HH"/>
</dbReference>
<dbReference type="GO" id="GO:0030313">
    <property type="term" value="C:cell envelope"/>
    <property type="evidence" value="ECO:0007669"/>
    <property type="project" value="UniProtKB-SubCell"/>
</dbReference>
<dbReference type="Pfam" id="PF25944">
    <property type="entry name" value="Beta-barrel_RND"/>
    <property type="match status" value="1"/>
</dbReference>
<dbReference type="GO" id="GO:0046677">
    <property type="term" value="P:response to antibiotic"/>
    <property type="evidence" value="ECO:0007669"/>
    <property type="project" value="TreeGrafter"/>
</dbReference>
<evidence type="ECO:0000313" key="10">
    <source>
        <dbReference type="EMBL" id="EHJ93203.1"/>
    </source>
</evidence>
<dbReference type="EMBL" id="JH393257">
    <property type="protein sequence ID" value="EHJ93203.1"/>
    <property type="molecule type" value="Genomic_DNA"/>
</dbReference>